<keyword evidence="2" id="KW-1185">Reference proteome</keyword>
<name>A0A9D4N5G5_DREPO</name>
<dbReference type="PANTHER" id="PTHR33626">
    <property type="entry name" value="ZGC:158463"/>
    <property type="match status" value="1"/>
</dbReference>
<dbReference type="AlphaFoldDB" id="A0A9D4N5G5"/>
<evidence type="ECO:0000313" key="1">
    <source>
        <dbReference type="EMBL" id="KAH3887614.1"/>
    </source>
</evidence>
<evidence type="ECO:0000313" key="2">
    <source>
        <dbReference type="Proteomes" id="UP000828390"/>
    </source>
</evidence>
<gene>
    <name evidence="1" type="ORF">DPMN_011632</name>
</gene>
<reference evidence="1" key="1">
    <citation type="journal article" date="2019" name="bioRxiv">
        <title>The Genome of the Zebra Mussel, Dreissena polymorpha: A Resource for Invasive Species Research.</title>
        <authorList>
            <person name="McCartney M.A."/>
            <person name="Auch B."/>
            <person name="Kono T."/>
            <person name="Mallez S."/>
            <person name="Zhang Y."/>
            <person name="Obille A."/>
            <person name="Becker A."/>
            <person name="Abrahante J.E."/>
            <person name="Garbe J."/>
            <person name="Badalamenti J.P."/>
            <person name="Herman A."/>
            <person name="Mangelson H."/>
            <person name="Liachko I."/>
            <person name="Sullivan S."/>
            <person name="Sone E.D."/>
            <person name="Koren S."/>
            <person name="Silverstein K.A.T."/>
            <person name="Beckman K.B."/>
            <person name="Gohl D.M."/>
        </authorList>
    </citation>
    <scope>NUCLEOTIDE SEQUENCE</scope>
    <source>
        <strain evidence="1">Duluth1</strain>
        <tissue evidence="1">Whole animal</tissue>
    </source>
</reference>
<organism evidence="1 2">
    <name type="scientific">Dreissena polymorpha</name>
    <name type="common">Zebra mussel</name>
    <name type="synonym">Mytilus polymorpha</name>
    <dbReference type="NCBI Taxonomy" id="45954"/>
    <lineage>
        <taxon>Eukaryota</taxon>
        <taxon>Metazoa</taxon>
        <taxon>Spiralia</taxon>
        <taxon>Lophotrochozoa</taxon>
        <taxon>Mollusca</taxon>
        <taxon>Bivalvia</taxon>
        <taxon>Autobranchia</taxon>
        <taxon>Heteroconchia</taxon>
        <taxon>Euheterodonta</taxon>
        <taxon>Imparidentia</taxon>
        <taxon>Neoheterodontei</taxon>
        <taxon>Myida</taxon>
        <taxon>Dreissenoidea</taxon>
        <taxon>Dreissenidae</taxon>
        <taxon>Dreissena</taxon>
    </lineage>
</organism>
<dbReference type="PANTHER" id="PTHR33626:SF2">
    <property type="match status" value="1"/>
</dbReference>
<protein>
    <submittedName>
        <fullName evidence="1">Uncharacterized protein</fullName>
    </submittedName>
</protein>
<dbReference type="EMBL" id="JAIWYP010000001">
    <property type="protein sequence ID" value="KAH3887614.1"/>
    <property type="molecule type" value="Genomic_DNA"/>
</dbReference>
<sequence>MNEEFLVSASDQLSLITPMPFVHTARRYNRSLQSMSSSDWTLLPASRSALGAPRRCAS</sequence>
<proteinExistence type="predicted"/>
<reference evidence="1" key="2">
    <citation type="submission" date="2020-11" db="EMBL/GenBank/DDBJ databases">
        <authorList>
            <person name="McCartney M.A."/>
            <person name="Auch B."/>
            <person name="Kono T."/>
            <person name="Mallez S."/>
            <person name="Becker A."/>
            <person name="Gohl D.M."/>
            <person name="Silverstein K.A.T."/>
            <person name="Koren S."/>
            <person name="Bechman K.B."/>
            <person name="Herman A."/>
            <person name="Abrahante J.E."/>
            <person name="Garbe J."/>
        </authorList>
    </citation>
    <scope>NUCLEOTIDE SEQUENCE</scope>
    <source>
        <strain evidence="1">Duluth1</strain>
        <tissue evidence="1">Whole animal</tissue>
    </source>
</reference>
<dbReference type="Proteomes" id="UP000828390">
    <property type="component" value="Unassembled WGS sequence"/>
</dbReference>
<accession>A0A9D4N5G5</accession>
<comment type="caution">
    <text evidence="1">The sequence shown here is derived from an EMBL/GenBank/DDBJ whole genome shotgun (WGS) entry which is preliminary data.</text>
</comment>